<dbReference type="AlphaFoldDB" id="A0A8U0FLM9"/>
<reference evidence="1" key="1">
    <citation type="journal article" date="2017" name="Syst. Appl. Microbiol.">
        <title>Soybeans inoculated with root zone soils of Canadian native legumes harbour diverse and novel Bradyrhizobium spp. that possess agricultural potential.</title>
        <authorList>
            <person name="Bromfield E.S.P."/>
            <person name="Cloutier S."/>
            <person name="Tambong J.T."/>
            <person name="Tran Thi T.V."/>
        </authorList>
    </citation>
    <scope>NUCLEOTIDE SEQUENCE</scope>
    <source>
        <strain evidence="1">1S5</strain>
    </source>
</reference>
<proteinExistence type="predicted"/>
<gene>
    <name evidence="1" type="ORF">HAP41_0000005270</name>
</gene>
<dbReference type="InterPro" id="IPR019960">
    <property type="entry name" value="T1SS_VCA0849"/>
</dbReference>
<dbReference type="Gene3D" id="2.150.10.10">
    <property type="entry name" value="Serralysin-like metalloprotease, C-terminal"/>
    <property type="match status" value="1"/>
</dbReference>
<evidence type="ECO:0000313" key="1">
    <source>
        <dbReference type="EMBL" id="UPT88502.1"/>
    </source>
</evidence>
<accession>A0A8U0FLM9</accession>
<dbReference type="Proteomes" id="UP000551709">
    <property type="component" value="Chromosome"/>
</dbReference>
<dbReference type="InterPro" id="IPR011049">
    <property type="entry name" value="Serralysin-like_metalloprot_C"/>
</dbReference>
<name>A0A8U0FLM9_9BRAD</name>
<dbReference type="EMBL" id="CP096255">
    <property type="protein sequence ID" value="UPT88502.1"/>
    <property type="molecule type" value="Genomic_DNA"/>
</dbReference>
<dbReference type="SUPFAM" id="SSF51120">
    <property type="entry name" value="beta-Roll"/>
    <property type="match status" value="1"/>
</dbReference>
<organism evidence="1 2">
    <name type="scientific">Bradyrhizobium barranii subsp. apii</name>
    <dbReference type="NCBI Taxonomy" id="2819348"/>
    <lineage>
        <taxon>Bacteria</taxon>
        <taxon>Pseudomonadati</taxon>
        <taxon>Pseudomonadota</taxon>
        <taxon>Alphaproteobacteria</taxon>
        <taxon>Hyphomicrobiales</taxon>
        <taxon>Nitrobacteraceae</taxon>
        <taxon>Bradyrhizobium</taxon>
        <taxon>Bradyrhizobium barranii</taxon>
    </lineage>
</organism>
<evidence type="ECO:0000313" key="2">
    <source>
        <dbReference type="Proteomes" id="UP000551709"/>
    </source>
</evidence>
<protein>
    <submittedName>
        <fullName evidence="1">Type I secretion C-terminal target domain-containing protein</fullName>
    </submittedName>
</protein>
<sequence length="118" mass="12244">MNGEAGADMIYAKSGAQDTIVFDAATAFSGVDYIDGFTSSVGNDKLDISDILDGHYDPNNDVITDFVQIQTNGNDSELYVDVTGTGTFGSSQHIATIGWLTGLTDEAALVTAGTLLAA</sequence>
<reference evidence="1" key="2">
    <citation type="submission" date="2022-04" db="EMBL/GenBank/DDBJ databases">
        <authorList>
            <person name="Bromfield E.S.P."/>
            <person name="Cloutier S."/>
        </authorList>
    </citation>
    <scope>NUCLEOTIDE SEQUENCE</scope>
    <source>
        <strain evidence="1">1S5</strain>
    </source>
</reference>
<dbReference type="RefSeq" id="WP_248577179.1">
    <property type="nucleotide sequence ID" value="NZ_CP096255.1"/>
</dbReference>
<dbReference type="NCBIfam" id="TIGR03661">
    <property type="entry name" value="T1SS_VCA0849"/>
    <property type="match status" value="1"/>
</dbReference>